<evidence type="ECO:0008006" key="4">
    <source>
        <dbReference type="Google" id="ProtNLM"/>
    </source>
</evidence>
<name>A0A8J2NWD1_9HEXA</name>
<evidence type="ECO:0000256" key="1">
    <source>
        <dbReference type="SAM" id="Phobius"/>
    </source>
</evidence>
<dbReference type="InterPro" id="IPR039720">
    <property type="entry name" value="TMEM94"/>
</dbReference>
<keyword evidence="1" id="KW-0472">Membrane</keyword>
<keyword evidence="1" id="KW-0812">Transmembrane</keyword>
<evidence type="ECO:0000313" key="3">
    <source>
        <dbReference type="Proteomes" id="UP000708208"/>
    </source>
</evidence>
<proteinExistence type="predicted"/>
<reference evidence="2" key="1">
    <citation type="submission" date="2021-06" db="EMBL/GenBank/DDBJ databases">
        <authorList>
            <person name="Hodson N. C."/>
            <person name="Mongue J. A."/>
            <person name="Jaron S. K."/>
        </authorList>
    </citation>
    <scope>NUCLEOTIDE SEQUENCE</scope>
</reference>
<dbReference type="EMBL" id="CAJVCH010042043">
    <property type="protein sequence ID" value="CAG7716910.1"/>
    <property type="molecule type" value="Genomic_DNA"/>
</dbReference>
<sequence length="955" mass="109196">MHRHSWKGFLGLSTEEAFDRLFLELTATLDKYLAQHGRNWRTVIVSSFSTTSHFAILSWCSLLVLLTDFLVILTLHWASYTPIWTRLLPEALALLVLAGINISLQIWAGYKRVNELPVKIEKTLEILKELVRNVEWNEENYPDLYMPFSPCITVQWCYRDRKLVNLPWSFLVPGDLISLQPAQKIIAKCQMLDDNKEIILDAGTYYTPNQGKSMHPPPKLHSPLTNQKAIVLESPYVSTIQHYLENMGSKPSTFYNKERHGIINRFIECIILPAAIMVFIALCLVRLFYLPLWLGIRVAPWSELILLQPMTYTLPLLPIGLPFIWYFLHAIGNAKIHVLFQMAKESEFDCSERFDLRLRRIWSDVLSFFYAKDETLHRSQGLLHVLASVTALCCVDKKGILSWPNPTADKIFFLKTKPDKLVEAEVLDITHNNNNAFELHFDDPSWQSHLSNLKPLGLNILLNTCNWETRATYSAFHSYISQELINNPDDELVVPVTGRRCLCEVARIIGFEDKATCCFQLEEELCSFRHIESDEICRDRFHRAKIKFPFPHMMSVVVKERAGMSLQLMAQGSGDLILDNCEDFWDGQDLRVLTDSERKQIMDFYQRTSLTSICTAFAYRPLSTKVSRKVANLYTELAPSKGLHFWPYYDYNNTTKSTDCLLASTRNETERNDLAGSVEVQSGQIFLGMITMQYQACMDVVQLIEQLDTACIRFVHFSKENELRSRVFSEKMGLESGWNCHISLSNTDHLEFDESVGEDFMRESHLFNLPGFNLGSSVHTINTPTAPTAIKPGGRLNELRRGSSTSVPELVKLTTASCTEGIEQQLNSERIVRFAESCCKFDRRHDSATPSESCGGEVYDLVEHPNTPLGFDMSNRYVSTNQVFEEVACSDTFLTIKSFMTDFGSTIRAKLPRGIQQVRPHLENVDNVPLLVSLFTDCTAENATEMIHIMQDYGE</sequence>
<protein>
    <recommendedName>
        <fullName evidence="4">Transmembrane protein 94</fullName>
    </recommendedName>
</protein>
<evidence type="ECO:0000313" key="2">
    <source>
        <dbReference type="EMBL" id="CAG7716910.1"/>
    </source>
</evidence>
<feature type="transmembrane region" description="Helical" evidence="1">
    <location>
        <begin position="56"/>
        <end position="79"/>
    </location>
</feature>
<feature type="non-terminal residue" evidence="2">
    <location>
        <position position="1"/>
    </location>
</feature>
<dbReference type="OrthoDB" id="5568754at2759"/>
<dbReference type="Proteomes" id="UP000708208">
    <property type="component" value="Unassembled WGS sequence"/>
</dbReference>
<keyword evidence="3" id="KW-1185">Reference proteome</keyword>
<dbReference type="PANTHER" id="PTHR13219">
    <property type="entry name" value="TRANSMEMBRANE PROTEIN 94"/>
    <property type="match status" value="1"/>
</dbReference>
<feature type="transmembrane region" description="Helical" evidence="1">
    <location>
        <begin position="266"/>
        <end position="289"/>
    </location>
</feature>
<accession>A0A8J2NWD1</accession>
<comment type="caution">
    <text evidence="2">The sequence shown here is derived from an EMBL/GenBank/DDBJ whole genome shotgun (WGS) entry which is preliminary data.</text>
</comment>
<gene>
    <name evidence="2" type="ORF">AFUS01_LOCUS6394</name>
</gene>
<dbReference type="AlphaFoldDB" id="A0A8J2NWD1"/>
<dbReference type="PANTHER" id="PTHR13219:SF6">
    <property type="entry name" value="TRANSMEMBRANE PROTEIN 94"/>
    <property type="match status" value="1"/>
</dbReference>
<feature type="transmembrane region" description="Helical" evidence="1">
    <location>
        <begin position="91"/>
        <end position="110"/>
    </location>
</feature>
<keyword evidence="1" id="KW-1133">Transmembrane helix</keyword>
<organism evidence="2 3">
    <name type="scientific">Allacma fusca</name>
    <dbReference type="NCBI Taxonomy" id="39272"/>
    <lineage>
        <taxon>Eukaryota</taxon>
        <taxon>Metazoa</taxon>
        <taxon>Ecdysozoa</taxon>
        <taxon>Arthropoda</taxon>
        <taxon>Hexapoda</taxon>
        <taxon>Collembola</taxon>
        <taxon>Symphypleona</taxon>
        <taxon>Sminthuridae</taxon>
        <taxon>Allacma</taxon>
    </lineage>
</organism>